<dbReference type="AlphaFoldDB" id="A0AAD8V5M0"/>
<keyword evidence="1" id="KW-0812">Transmembrane</keyword>
<organism evidence="2 3">
    <name type="scientific">Colletotrichum navitas</name>
    <dbReference type="NCBI Taxonomy" id="681940"/>
    <lineage>
        <taxon>Eukaryota</taxon>
        <taxon>Fungi</taxon>
        <taxon>Dikarya</taxon>
        <taxon>Ascomycota</taxon>
        <taxon>Pezizomycotina</taxon>
        <taxon>Sordariomycetes</taxon>
        <taxon>Hypocreomycetidae</taxon>
        <taxon>Glomerellales</taxon>
        <taxon>Glomerellaceae</taxon>
        <taxon>Colletotrichum</taxon>
        <taxon>Colletotrichum graminicola species complex</taxon>
    </lineage>
</organism>
<reference evidence="2" key="1">
    <citation type="submission" date="2021-06" db="EMBL/GenBank/DDBJ databases">
        <title>Comparative genomics, transcriptomics and evolutionary studies reveal genomic signatures of adaptation to plant cell wall in hemibiotrophic fungi.</title>
        <authorList>
            <consortium name="DOE Joint Genome Institute"/>
            <person name="Baroncelli R."/>
            <person name="Diaz J.F."/>
            <person name="Benocci T."/>
            <person name="Peng M."/>
            <person name="Battaglia E."/>
            <person name="Haridas S."/>
            <person name="Andreopoulos W."/>
            <person name="Labutti K."/>
            <person name="Pangilinan J."/>
            <person name="Floch G.L."/>
            <person name="Makela M.R."/>
            <person name="Henrissat B."/>
            <person name="Grigoriev I.V."/>
            <person name="Crouch J.A."/>
            <person name="De Vries R.P."/>
            <person name="Sukno S.A."/>
            <person name="Thon M.R."/>
        </authorList>
    </citation>
    <scope>NUCLEOTIDE SEQUENCE</scope>
    <source>
        <strain evidence="2">CBS 125086</strain>
    </source>
</reference>
<evidence type="ECO:0000313" key="3">
    <source>
        <dbReference type="Proteomes" id="UP001230504"/>
    </source>
</evidence>
<keyword evidence="1" id="KW-1133">Transmembrane helix</keyword>
<dbReference type="RefSeq" id="XP_060415135.1">
    <property type="nucleotide sequence ID" value="XM_060557615.1"/>
</dbReference>
<keyword evidence="1" id="KW-0472">Membrane</keyword>
<accession>A0AAD8V5M0</accession>
<keyword evidence="3" id="KW-1185">Reference proteome</keyword>
<feature type="transmembrane region" description="Helical" evidence="1">
    <location>
        <begin position="20"/>
        <end position="44"/>
    </location>
</feature>
<dbReference type="Proteomes" id="UP001230504">
    <property type="component" value="Unassembled WGS sequence"/>
</dbReference>
<evidence type="ECO:0000256" key="1">
    <source>
        <dbReference type="SAM" id="Phobius"/>
    </source>
</evidence>
<protein>
    <submittedName>
        <fullName evidence="2">Uncharacterized protein</fullName>
    </submittedName>
</protein>
<evidence type="ECO:0000313" key="2">
    <source>
        <dbReference type="EMBL" id="KAK1593869.1"/>
    </source>
</evidence>
<dbReference type="EMBL" id="JAHLJV010000023">
    <property type="protein sequence ID" value="KAK1593869.1"/>
    <property type="molecule type" value="Genomic_DNA"/>
</dbReference>
<gene>
    <name evidence="2" type="ORF">LY79DRAFT_551135</name>
</gene>
<sequence>MGSPAGKRVRRGGSGRVFFLGFPMVLMAPMIPCLDVRGLLVVAVGSVRRRPGGSVPLACYTHSGACQLTVFSPLPQSCKPLPYVLPSDDPLRFFFRTMSSRICFLCCLPYNG</sequence>
<name>A0AAD8V5M0_9PEZI</name>
<comment type="caution">
    <text evidence="2">The sequence shown here is derived from an EMBL/GenBank/DDBJ whole genome shotgun (WGS) entry which is preliminary data.</text>
</comment>
<dbReference type="GeneID" id="85441855"/>
<proteinExistence type="predicted"/>